<sequence length="359" mass="41732">MGITFSTQNYEKIINLIEEPYLNDLKLLNNNLIEAVNIDNDNRKLVYKHRTRDTYLLYCGGICNVSQCFEVNENFLLKQSHHFTNFYALKDFILKNYPKSELVLELIKYESQNYIDIIDVLEKGELNEVVIDFDFTDSESDYGESSEEETTAEEPIINKTISRPAWTHPIEKENIPNNASTNLDNNIFSNDWVSDWNYDSLSFNNNVISNWEYNYGDFCFPINDIEQSDNKCPQSYSAADTIFPDFFPYTSMFDMVEENACQAASNACEYSDIIIRHLDADIVSEITKQAVKIAKDASVYADNIVNDCTKDILTIKKYNKAYLEAIEEDLNYFDSTDDSSDYNDDDLIFPNMNYFKRFK</sequence>
<organism evidence="1">
    <name type="scientific">viral metagenome</name>
    <dbReference type="NCBI Taxonomy" id="1070528"/>
    <lineage>
        <taxon>unclassified sequences</taxon>
        <taxon>metagenomes</taxon>
        <taxon>organismal metagenomes</taxon>
    </lineage>
</organism>
<accession>A0A6C0B407</accession>
<evidence type="ECO:0000313" key="1">
    <source>
        <dbReference type="EMBL" id="QHS86792.1"/>
    </source>
</evidence>
<protein>
    <submittedName>
        <fullName evidence="1">Uncharacterized protein</fullName>
    </submittedName>
</protein>
<dbReference type="AlphaFoldDB" id="A0A6C0B407"/>
<proteinExistence type="predicted"/>
<reference evidence="1" key="1">
    <citation type="journal article" date="2020" name="Nature">
        <title>Giant virus diversity and host interactions through global metagenomics.</title>
        <authorList>
            <person name="Schulz F."/>
            <person name="Roux S."/>
            <person name="Paez-Espino D."/>
            <person name="Jungbluth S."/>
            <person name="Walsh D.A."/>
            <person name="Denef V.J."/>
            <person name="McMahon K.D."/>
            <person name="Konstantinidis K.T."/>
            <person name="Eloe-Fadrosh E.A."/>
            <person name="Kyrpides N.C."/>
            <person name="Woyke T."/>
        </authorList>
    </citation>
    <scope>NUCLEOTIDE SEQUENCE</scope>
    <source>
        <strain evidence="1">GVMAG-M-3300009422-16</strain>
    </source>
</reference>
<name>A0A6C0B407_9ZZZZ</name>
<dbReference type="EMBL" id="MN739062">
    <property type="protein sequence ID" value="QHS86792.1"/>
    <property type="molecule type" value="Genomic_DNA"/>
</dbReference>